<keyword evidence="2" id="KW-1185">Reference proteome</keyword>
<name>A0ABD6CED5_9EURY</name>
<organism evidence="1 2">
    <name type="scientific">Halorientalis brevis</name>
    <dbReference type="NCBI Taxonomy" id="1126241"/>
    <lineage>
        <taxon>Archaea</taxon>
        <taxon>Methanobacteriati</taxon>
        <taxon>Methanobacteriota</taxon>
        <taxon>Stenosarchaea group</taxon>
        <taxon>Halobacteria</taxon>
        <taxon>Halobacteriales</taxon>
        <taxon>Haloarculaceae</taxon>
        <taxon>Halorientalis</taxon>
    </lineage>
</organism>
<comment type="caution">
    <text evidence="1">The sequence shown here is derived from an EMBL/GenBank/DDBJ whole genome shotgun (WGS) entry which is preliminary data.</text>
</comment>
<sequence length="98" mass="11474">MWGSRRTRDGSQVTCIACGRSVARSNAREYDKHGDRWDRENKEFEHLCKRCHRDLCHQPRRGLESLLVESAAGECDQDAFLARYHELIERERDSPPES</sequence>
<proteinExistence type="predicted"/>
<dbReference type="InterPro" id="IPR055984">
    <property type="entry name" value="DUF7562"/>
</dbReference>
<accession>A0ABD6CED5</accession>
<dbReference type="Pfam" id="PF24443">
    <property type="entry name" value="DUF7562"/>
    <property type="match status" value="1"/>
</dbReference>
<dbReference type="EMBL" id="JBHUDJ010000006">
    <property type="protein sequence ID" value="MFD1587768.1"/>
    <property type="molecule type" value="Genomic_DNA"/>
</dbReference>
<protein>
    <recommendedName>
        <fullName evidence="3">Small CPxCG-related zinc finger protein</fullName>
    </recommendedName>
</protein>
<evidence type="ECO:0000313" key="2">
    <source>
        <dbReference type="Proteomes" id="UP001597119"/>
    </source>
</evidence>
<evidence type="ECO:0000313" key="1">
    <source>
        <dbReference type="EMBL" id="MFD1587768.1"/>
    </source>
</evidence>
<dbReference type="Proteomes" id="UP001597119">
    <property type="component" value="Unassembled WGS sequence"/>
</dbReference>
<dbReference type="AlphaFoldDB" id="A0ABD6CED5"/>
<dbReference type="RefSeq" id="WP_247380687.1">
    <property type="nucleotide sequence ID" value="NZ_JALLGV010000008.1"/>
</dbReference>
<gene>
    <name evidence="1" type="ORF">ACFR9U_12300</name>
</gene>
<evidence type="ECO:0008006" key="3">
    <source>
        <dbReference type="Google" id="ProtNLM"/>
    </source>
</evidence>
<reference evidence="1 2" key="1">
    <citation type="journal article" date="2019" name="Int. J. Syst. Evol. Microbiol.">
        <title>The Global Catalogue of Microorganisms (GCM) 10K type strain sequencing project: providing services to taxonomists for standard genome sequencing and annotation.</title>
        <authorList>
            <consortium name="The Broad Institute Genomics Platform"/>
            <consortium name="The Broad Institute Genome Sequencing Center for Infectious Disease"/>
            <person name="Wu L."/>
            <person name="Ma J."/>
        </authorList>
    </citation>
    <scope>NUCLEOTIDE SEQUENCE [LARGE SCALE GENOMIC DNA]</scope>
    <source>
        <strain evidence="1 2">CGMCC 1.12125</strain>
    </source>
</reference>